<dbReference type="SUPFAM" id="SSF117281">
    <property type="entry name" value="Kelch motif"/>
    <property type="match status" value="1"/>
</dbReference>
<dbReference type="Gene3D" id="2.120.10.80">
    <property type="entry name" value="Kelch-type beta propeller"/>
    <property type="match status" value="2"/>
</dbReference>
<sequence>MAEAAGALYGIKNVLEGAALLAKGIHDPTLPLNATLKKIPAEPLPRAYHSISVISGRAYIFGGRTAGKDGAGEQQLADNDMHIVILPSSGVESTDYRRIEATSEAPPRRYGHRAAVIEERIYIFGGKGEEEDPLDEGGRVWVFDTAWNKWSHFDPVEGTPKPAPRCRHAAVASEHPKPAQKRPDEGTLPQAPPDPEKSFPDIPSTDTYGTVVIQGGLGKGGSQLNDMWTFDIGSKTWAELPEPNSLASGQPSLALVAHRLYCYSRAQTSYLDLTSSRYNDVSGSGELGLAPLAPWATIPHATNTEDAAHPGERWGASLTHVTTGQGRHYLLLIGGLSASSEPLEDIWALQLKPEGMTAASFKDAARLAIKKDTGEAEWREIKYHGAEGVALEEGHAGRGIGGRTGFASAEALEVDGASVLIWGGIGRDGQVLGDGVLVTVDR</sequence>
<feature type="compositionally biased region" description="Basic and acidic residues" evidence="3">
    <location>
        <begin position="174"/>
        <end position="185"/>
    </location>
</feature>
<dbReference type="Pfam" id="PF24681">
    <property type="entry name" value="Kelch_KLHDC2_KLHL20_DRC7"/>
    <property type="match status" value="1"/>
</dbReference>
<dbReference type="RefSeq" id="XP_069232195.1">
    <property type="nucleotide sequence ID" value="XM_069370539.1"/>
</dbReference>
<dbReference type="GeneID" id="96003377"/>
<dbReference type="Proteomes" id="UP000803884">
    <property type="component" value="Unassembled WGS sequence"/>
</dbReference>
<name>A0AB34L0J8_9PEZI</name>
<dbReference type="AlphaFoldDB" id="A0AB34L0J8"/>
<dbReference type="EMBL" id="JAAQHG020000005">
    <property type="protein sequence ID" value="KAL1589090.1"/>
    <property type="molecule type" value="Genomic_DNA"/>
</dbReference>
<keyword evidence="1" id="KW-0677">Repeat</keyword>
<evidence type="ECO:0000256" key="1">
    <source>
        <dbReference type="ARBA" id="ARBA00022737"/>
    </source>
</evidence>
<dbReference type="PANTHER" id="PTHR47435">
    <property type="entry name" value="KELCH REPEAT PROTEIN (AFU_ORTHOLOGUE AFUA_5G12780)"/>
    <property type="match status" value="1"/>
</dbReference>
<dbReference type="GO" id="GO:0019760">
    <property type="term" value="P:glucosinolate metabolic process"/>
    <property type="evidence" value="ECO:0007669"/>
    <property type="project" value="UniProtKB-ARBA"/>
</dbReference>
<feature type="region of interest" description="Disordered" evidence="3">
    <location>
        <begin position="154"/>
        <end position="202"/>
    </location>
</feature>
<comment type="caution">
    <text evidence="4">The sequence shown here is derived from an EMBL/GenBank/DDBJ whole genome shotgun (WGS) entry which is preliminary data.</text>
</comment>
<evidence type="ECO:0000256" key="2">
    <source>
        <dbReference type="ARBA" id="ARBA00023004"/>
    </source>
</evidence>
<dbReference type="PANTHER" id="PTHR47435:SF4">
    <property type="entry name" value="KELCH REPEAT PROTEIN (AFU_ORTHOLOGUE AFUA_5G12780)"/>
    <property type="match status" value="1"/>
</dbReference>
<proteinExistence type="predicted"/>
<keyword evidence="2" id="KW-0408">Iron</keyword>
<evidence type="ECO:0000313" key="4">
    <source>
        <dbReference type="EMBL" id="KAL1589090.1"/>
    </source>
</evidence>
<evidence type="ECO:0008006" key="6">
    <source>
        <dbReference type="Google" id="ProtNLM"/>
    </source>
</evidence>
<gene>
    <name evidence="4" type="ORF">WHR41_01933</name>
</gene>
<evidence type="ECO:0000256" key="3">
    <source>
        <dbReference type="SAM" id="MobiDB-lite"/>
    </source>
</evidence>
<reference evidence="4 5" key="1">
    <citation type="journal article" date="2020" name="Microbiol. Resour. Announc.">
        <title>Draft Genome Sequence of a Cladosporium Species Isolated from the Mesophotic Ascidian Didemnum maculosum.</title>
        <authorList>
            <person name="Gioti A."/>
            <person name="Siaperas R."/>
            <person name="Nikolaivits E."/>
            <person name="Le Goff G."/>
            <person name="Ouazzani J."/>
            <person name="Kotoulas G."/>
            <person name="Topakas E."/>
        </authorList>
    </citation>
    <scope>NUCLEOTIDE SEQUENCE [LARGE SCALE GENOMIC DNA]</scope>
    <source>
        <strain evidence="4 5">TM138-S3</strain>
    </source>
</reference>
<organism evidence="4 5">
    <name type="scientific">Cladosporium halotolerans</name>
    <dbReference type="NCBI Taxonomy" id="1052096"/>
    <lineage>
        <taxon>Eukaryota</taxon>
        <taxon>Fungi</taxon>
        <taxon>Dikarya</taxon>
        <taxon>Ascomycota</taxon>
        <taxon>Pezizomycotina</taxon>
        <taxon>Dothideomycetes</taxon>
        <taxon>Dothideomycetidae</taxon>
        <taxon>Cladosporiales</taxon>
        <taxon>Cladosporiaceae</taxon>
        <taxon>Cladosporium</taxon>
    </lineage>
</organism>
<protein>
    <recommendedName>
        <fullName evidence="6">Galactose oxidase</fullName>
    </recommendedName>
</protein>
<accession>A0AB34L0J8</accession>
<keyword evidence="5" id="KW-1185">Reference proteome</keyword>
<dbReference type="InterPro" id="IPR015915">
    <property type="entry name" value="Kelch-typ_b-propeller"/>
</dbReference>
<evidence type="ECO:0000313" key="5">
    <source>
        <dbReference type="Proteomes" id="UP000803884"/>
    </source>
</evidence>